<dbReference type="AlphaFoldDB" id="A0AAQ1SNI7"/>
<name>A0AAQ1SNI7_LEPIR</name>
<evidence type="ECO:0000313" key="2">
    <source>
        <dbReference type="Proteomes" id="UP000234460"/>
    </source>
</evidence>
<accession>A0AAQ1SNI7</accession>
<dbReference type="EMBL" id="OEJX01000022">
    <property type="protein sequence ID" value="SOR61386.1"/>
    <property type="molecule type" value="Genomic_DNA"/>
</dbReference>
<protein>
    <submittedName>
        <fullName evidence="1">Uncharacterized protein</fullName>
    </submittedName>
</protein>
<organism evidence="1 2">
    <name type="scientific">Leptospira interrogans serovar Manilae</name>
    <dbReference type="NCBI Taxonomy" id="214675"/>
    <lineage>
        <taxon>Bacteria</taxon>
        <taxon>Pseudomonadati</taxon>
        <taxon>Spirochaetota</taxon>
        <taxon>Spirochaetia</taxon>
        <taxon>Leptospirales</taxon>
        <taxon>Leptospiraceae</taxon>
        <taxon>Leptospira</taxon>
    </lineage>
</organism>
<evidence type="ECO:0000313" key="1">
    <source>
        <dbReference type="EMBL" id="SOR61386.1"/>
    </source>
</evidence>
<comment type="caution">
    <text evidence="1">The sequence shown here is derived from an EMBL/GenBank/DDBJ whole genome shotgun (WGS) entry which is preliminary data.</text>
</comment>
<gene>
    <name evidence="1" type="ORF">LMANV2_290054</name>
</gene>
<dbReference type="Proteomes" id="UP000234460">
    <property type="component" value="Chromosome LMANV2"/>
</dbReference>
<reference evidence="1 2" key="1">
    <citation type="submission" date="2017-11" db="EMBL/GenBank/DDBJ databases">
        <authorList>
            <person name="Lechat P."/>
        </authorList>
    </citation>
    <scope>NUCLEOTIDE SEQUENCE [LARGE SCALE GENOMIC DNA]</scope>
    <source>
        <strain evidence="1">L495</strain>
    </source>
</reference>
<sequence>MNDLIEFHKYGKYYENLMRLKLLESLQIAKYDLSSAHRSETLSFHRP</sequence>
<proteinExistence type="predicted"/>